<dbReference type="GO" id="GO:0016114">
    <property type="term" value="P:terpenoid biosynthetic process"/>
    <property type="evidence" value="ECO:0007669"/>
    <property type="project" value="UniProtKB-UniRule"/>
</dbReference>
<keyword evidence="8 10" id="KW-0414">Isoprene biosynthesis</keyword>
<proteinExistence type="inferred from homology"/>
<dbReference type="InterPro" id="IPR020568">
    <property type="entry name" value="Ribosomal_Su5_D2-typ_SF"/>
</dbReference>
<keyword evidence="14" id="KW-1185">Reference proteome</keyword>
<keyword evidence="5 10" id="KW-0547">Nucleotide-binding</keyword>
<dbReference type="PANTHER" id="PTHR43527:SF2">
    <property type="entry name" value="4-DIPHOSPHOCYTIDYL-2-C-METHYL-D-ERYTHRITOL KINASE, CHLOROPLASTIC"/>
    <property type="match status" value="1"/>
</dbReference>
<dbReference type="NCBIfam" id="NF011202">
    <property type="entry name" value="PRK14608.1"/>
    <property type="match status" value="1"/>
</dbReference>
<dbReference type="NCBIfam" id="TIGR00154">
    <property type="entry name" value="ispE"/>
    <property type="match status" value="1"/>
</dbReference>
<feature type="active site" evidence="10">
    <location>
        <position position="142"/>
    </location>
</feature>
<keyword evidence="7 10" id="KW-0067">ATP-binding</keyword>
<comment type="catalytic activity">
    <reaction evidence="10">
        <text>4-CDP-2-C-methyl-D-erythritol + ATP = 4-CDP-2-C-methyl-D-erythritol 2-phosphate + ADP + H(+)</text>
        <dbReference type="Rhea" id="RHEA:18437"/>
        <dbReference type="ChEBI" id="CHEBI:15378"/>
        <dbReference type="ChEBI" id="CHEBI:30616"/>
        <dbReference type="ChEBI" id="CHEBI:57823"/>
        <dbReference type="ChEBI" id="CHEBI:57919"/>
        <dbReference type="ChEBI" id="CHEBI:456216"/>
        <dbReference type="EC" id="2.7.1.148"/>
    </reaction>
</comment>
<comment type="similarity">
    <text evidence="1 10">Belongs to the GHMP kinase family. IspE subfamily.</text>
</comment>
<dbReference type="AlphaFoldDB" id="A0A942I6G0"/>
<keyword evidence="4 10" id="KW-0808">Transferase</keyword>
<evidence type="ECO:0000313" key="13">
    <source>
        <dbReference type="EMBL" id="MBS3849322.1"/>
    </source>
</evidence>
<dbReference type="PIRSF" id="PIRSF010376">
    <property type="entry name" value="IspE"/>
    <property type="match status" value="1"/>
</dbReference>
<feature type="binding site" evidence="10">
    <location>
        <begin position="100"/>
        <end position="110"/>
    </location>
    <ligand>
        <name>ATP</name>
        <dbReference type="ChEBI" id="CHEBI:30616"/>
    </ligand>
</feature>
<dbReference type="InterPro" id="IPR004424">
    <property type="entry name" value="IspE"/>
</dbReference>
<dbReference type="InterPro" id="IPR006204">
    <property type="entry name" value="GHMP_kinase_N_dom"/>
</dbReference>
<dbReference type="InterPro" id="IPR014721">
    <property type="entry name" value="Ribsml_uS5_D2-typ_fold_subgr"/>
</dbReference>
<comment type="caution">
    <text evidence="13">The sequence shown here is derived from an EMBL/GenBank/DDBJ whole genome shotgun (WGS) entry which is preliminary data.</text>
</comment>
<sequence>MVLEPVTQIAPAKINLALHVTRRREDGFHDLESLVVFADVADELEAVPDHQDSLSIVGPFAKGLGAGPNNLVSRAVAAFRVRWPDAVPTGLAMRLTKNLPVAAGIGGGSADAAAALRLMVSQSSHPIPVPELSDLAAGLGADVPACLVSAPLLARGVGELLEPLPQFPALHIVLVNPMVPLATADVFRRLRAHDNYPLPALPSPLTRPVQIGIWLAETRNDLQPPAVKLVPVIGEIVDYLASAQGCMLARMSGSGATVFGLFGSSGQAHQAAQMMREQNPEHWVAAAPLLVPGA</sequence>
<dbReference type="Pfam" id="PF00288">
    <property type="entry name" value="GHMP_kinases_N"/>
    <property type="match status" value="1"/>
</dbReference>
<dbReference type="Pfam" id="PF08544">
    <property type="entry name" value="GHMP_kinases_C"/>
    <property type="match status" value="1"/>
</dbReference>
<dbReference type="InterPro" id="IPR013750">
    <property type="entry name" value="GHMP_kinase_C_dom"/>
</dbReference>
<evidence type="ECO:0000256" key="9">
    <source>
        <dbReference type="ARBA" id="ARBA00032554"/>
    </source>
</evidence>
<evidence type="ECO:0000313" key="14">
    <source>
        <dbReference type="Proteomes" id="UP000678281"/>
    </source>
</evidence>
<reference evidence="13" key="1">
    <citation type="submission" date="2021-04" db="EMBL/GenBank/DDBJ databases">
        <title>Devosia litorisediminis sp. nov., isolated from a sand dune.</title>
        <authorList>
            <person name="Park S."/>
            <person name="Yoon J.-H."/>
        </authorList>
    </citation>
    <scope>NUCLEOTIDE SEQUENCE</scope>
    <source>
        <strain evidence="13">BSSL-BM10</strain>
    </source>
</reference>
<evidence type="ECO:0000256" key="1">
    <source>
        <dbReference type="ARBA" id="ARBA00009684"/>
    </source>
</evidence>
<feature type="domain" description="GHMP kinase C-terminal" evidence="12">
    <location>
        <begin position="219"/>
        <end position="279"/>
    </location>
</feature>
<dbReference type="GO" id="GO:0005524">
    <property type="term" value="F:ATP binding"/>
    <property type="evidence" value="ECO:0007669"/>
    <property type="project" value="UniProtKB-UniRule"/>
</dbReference>
<name>A0A942I6G0_9HYPH</name>
<evidence type="ECO:0000256" key="5">
    <source>
        <dbReference type="ARBA" id="ARBA00022741"/>
    </source>
</evidence>
<keyword evidence="6 10" id="KW-0418">Kinase</keyword>
<accession>A0A942I6G0</accession>
<gene>
    <name evidence="10" type="primary">ispE</name>
    <name evidence="13" type="ORF">KD146_11505</name>
</gene>
<evidence type="ECO:0000259" key="12">
    <source>
        <dbReference type="Pfam" id="PF08544"/>
    </source>
</evidence>
<dbReference type="GO" id="GO:0019288">
    <property type="term" value="P:isopentenyl diphosphate biosynthetic process, methylerythritol 4-phosphate pathway"/>
    <property type="evidence" value="ECO:0007669"/>
    <property type="project" value="UniProtKB-UniRule"/>
</dbReference>
<dbReference type="GO" id="GO:0050515">
    <property type="term" value="F:4-(cytidine 5'-diphospho)-2-C-methyl-D-erythritol kinase activity"/>
    <property type="evidence" value="ECO:0007669"/>
    <property type="project" value="UniProtKB-UniRule"/>
</dbReference>
<dbReference type="EMBL" id="JAGXTP010000001">
    <property type="protein sequence ID" value="MBS3849322.1"/>
    <property type="molecule type" value="Genomic_DNA"/>
</dbReference>
<evidence type="ECO:0000256" key="10">
    <source>
        <dbReference type="HAMAP-Rule" id="MF_00061"/>
    </source>
</evidence>
<evidence type="ECO:0000256" key="8">
    <source>
        <dbReference type="ARBA" id="ARBA00023229"/>
    </source>
</evidence>
<evidence type="ECO:0000256" key="6">
    <source>
        <dbReference type="ARBA" id="ARBA00022777"/>
    </source>
</evidence>
<dbReference type="PANTHER" id="PTHR43527">
    <property type="entry name" value="4-DIPHOSPHOCYTIDYL-2-C-METHYL-D-ERYTHRITOL KINASE, CHLOROPLASTIC"/>
    <property type="match status" value="1"/>
</dbReference>
<organism evidence="13 14">
    <name type="scientific">Devosia litorisediminis</name>
    <dbReference type="NCBI Taxonomy" id="2829817"/>
    <lineage>
        <taxon>Bacteria</taxon>
        <taxon>Pseudomonadati</taxon>
        <taxon>Pseudomonadota</taxon>
        <taxon>Alphaproteobacteria</taxon>
        <taxon>Hyphomicrobiales</taxon>
        <taxon>Devosiaceae</taxon>
        <taxon>Devosia</taxon>
    </lineage>
</organism>
<dbReference type="EC" id="2.7.1.148" evidence="2 10"/>
<dbReference type="SUPFAM" id="SSF55060">
    <property type="entry name" value="GHMP Kinase, C-terminal domain"/>
    <property type="match status" value="1"/>
</dbReference>
<evidence type="ECO:0000256" key="3">
    <source>
        <dbReference type="ARBA" id="ARBA00017473"/>
    </source>
</evidence>
<comment type="function">
    <text evidence="10">Catalyzes the phosphorylation of the position 2 hydroxy group of 4-diphosphocytidyl-2C-methyl-D-erythritol.</text>
</comment>
<evidence type="ECO:0000256" key="7">
    <source>
        <dbReference type="ARBA" id="ARBA00022840"/>
    </source>
</evidence>
<dbReference type="SUPFAM" id="SSF54211">
    <property type="entry name" value="Ribosomal protein S5 domain 2-like"/>
    <property type="match status" value="1"/>
</dbReference>
<dbReference type="Gene3D" id="3.30.70.890">
    <property type="entry name" value="GHMP kinase, C-terminal domain"/>
    <property type="match status" value="1"/>
</dbReference>
<evidence type="ECO:0000256" key="2">
    <source>
        <dbReference type="ARBA" id="ARBA00012052"/>
    </source>
</evidence>
<feature type="active site" evidence="10">
    <location>
        <position position="13"/>
    </location>
</feature>
<dbReference type="InterPro" id="IPR036554">
    <property type="entry name" value="GHMP_kinase_C_sf"/>
</dbReference>
<evidence type="ECO:0000259" key="11">
    <source>
        <dbReference type="Pfam" id="PF00288"/>
    </source>
</evidence>
<dbReference type="Gene3D" id="3.30.230.10">
    <property type="match status" value="1"/>
</dbReference>
<dbReference type="HAMAP" id="MF_00061">
    <property type="entry name" value="IspE"/>
    <property type="match status" value="1"/>
</dbReference>
<evidence type="ECO:0000256" key="4">
    <source>
        <dbReference type="ARBA" id="ARBA00022679"/>
    </source>
</evidence>
<comment type="pathway">
    <text evidence="10">Isoprenoid biosynthesis; isopentenyl diphosphate biosynthesis via DXP pathway; isopentenyl diphosphate from 1-deoxy-D-xylulose 5-phosphate: step 3/6.</text>
</comment>
<protein>
    <recommendedName>
        <fullName evidence="3 10">4-diphosphocytidyl-2-C-methyl-D-erythritol kinase</fullName>
        <shortName evidence="10">CMK</shortName>
        <ecNumber evidence="2 10">2.7.1.148</ecNumber>
    </recommendedName>
    <alternativeName>
        <fullName evidence="9 10">4-(cytidine-5'-diphospho)-2-C-methyl-D-erythritol kinase</fullName>
    </alternativeName>
</protein>
<dbReference type="Proteomes" id="UP000678281">
    <property type="component" value="Unassembled WGS sequence"/>
</dbReference>
<feature type="domain" description="GHMP kinase N-terminal" evidence="11">
    <location>
        <begin position="70"/>
        <end position="148"/>
    </location>
</feature>